<evidence type="ECO:0000256" key="1">
    <source>
        <dbReference type="ARBA" id="ARBA00023125"/>
    </source>
</evidence>
<dbReference type="Pfam" id="PF00486">
    <property type="entry name" value="Trans_reg_C"/>
    <property type="match status" value="1"/>
</dbReference>
<dbReference type="Gene3D" id="1.10.10.10">
    <property type="entry name" value="Winged helix-like DNA-binding domain superfamily/Winged helix DNA-binding domain"/>
    <property type="match status" value="1"/>
</dbReference>
<dbReference type="InterPro" id="IPR036388">
    <property type="entry name" value="WH-like_DNA-bd_sf"/>
</dbReference>
<dbReference type="InterPro" id="IPR011990">
    <property type="entry name" value="TPR-like_helical_dom_sf"/>
</dbReference>
<proteinExistence type="predicted"/>
<dbReference type="PANTHER" id="PTHR47691:SF3">
    <property type="entry name" value="HTH-TYPE TRANSCRIPTIONAL REGULATOR RV0890C-RELATED"/>
    <property type="match status" value="1"/>
</dbReference>
<dbReference type="CDD" id="cd00383">
    <property type="entry name" value="trans_reg_C"/>
    <property type="match status" value="1"/>
</dbReference>
<evidence type="ECO:0000313" key="4">
    <source>
        <dbReference type="EMBL" id="MEK8053158.1"/>
    </source>
</evidence>
<sequence>MHYRFDRYELLEPRRELRRDGQPLHLGARAFDVLLVLLSHADRVVTKAELLDRVWPGAVVEENNLQVQISTLRKLLGERAIATIPRRGYRFTLPLTDAATAPPTPAGLPAQRAAPGNLPAALPPIIGREAEQRMLAQALQAQVTVSIVATGGVGKTHLARAVAAQWRSGERAVWWVDLAALRHPALVAPTLARALGVQEAAGHTPEQTVADALRDQDGLLLLDNCEHLLPAVVRLVEQVRAAAPRLRLLITSQQALKTADEWVYRLDTLPLPHGDALPLVARSTAVQLFVQRVQALQPGFALDAGNAAAVAQLCRRLDGIPLALELAAARVPLLGLGGLAERLDQRLQLLRGHGRRGLSRHDTLQAALAFSHGLLSPDEQAVYRRLGVFAGSFSSAAAQAVAADAQVDAWAVLDHLAALVDKSMLLLAPGDTPRLRLLETTRAHALHCLAEAGETAAVQARHAQAIAAQVAAMAQDYWAIGDAEMRARCEPDHDNLHVAIAWALAHDPALAVRLVGDAGPLWREALSQQPEGARYCEAALACVRADTPALDHGRLLHTQAWMLIWSQQRRARSVALRAAELLRGTPDTATLGMTLLLLIPGTTRPDATQEAALAELQRLHSPQAAPRVRVQLLSASARLAMGAGRYDEALQLYGQARELLDGCGAVQWAGVLAWTMAGIAMTLDDLDFAVDTLRQTADRLDAQPVRGIFLAFALGSLATALLLRGDTAAARAALARAAPLIVRYDLGFRYAATAAGLAAAEQRWFSAARLMGYGESARRASGVDAEEPAELRVRARTDAALQARPEATALASARGAGRLLDTAGAFGVALGQT</sequence>
<dbReference type="PROSITE" id="PS51755">
    <property type="entry name" value="OMPR_PHOB"/>
    <property type="match status" value="1"/>
</dbReference>
<feature type="DNA-binding region" description="OmpR/PhoB-type" evidence="2">
    <location>
        <begin position="1"/>
        <end position="93"/>
    </location>
</feature>
<dbReference type="SUPFAM" id="SSF46894">
    <property type="entry name" value="C-terminal effector domain of the bipartite response regulators"/>
    <property type="match status" value="1"/>
</dbReference>
<evidence type="ECO:0000259" key="3">
    <source>
        <dbReference type="PROSITE" id="PS51755"/>
    </source>
</evidence>
<dbReference type="EMBL" id="JBBUTH010000011">
    <property type="protein sequence ID" value="MEK8053158.1"/>
    <property type="molecule type" value="Genomic_DNA"/>
</dbReference>
<gene>
    <name evidence="4" type="ORF">AACH10_23085</name>
</gene>
<dbReference type="SUPFAM" id="SSF48452">
    <property type="entry name" value="TPR-like"/>
    <property type="match status" value="1"/>
</dbReference>
<feature type="domain" description="OmpR/PhoB-type" evidence="3">
    <location>
        <begin position="1"/>
        <end position="93"/>
    </location>
</feature>
<dbReference type="SMART" id="SM00862">
    <property type="entry name" value="Trans_reg_C"/>
    <property type="match status" value="1"/>
</dbReference>
<evidence type="ECO:0000313" key="5">
    <source>
        <dbReference type="Proteomes" id="UP001365405"/>
    </source>
</evidence>
<evidence type="ECO:0000256" key="2">
    <source>
        <dbReference type="PROSITE-ProRule" id="PRU01091"/>
    </source>
</evidence>
<organism evidence="4 5">
    <name type="scientific">Pseudaquabacterium inlustre</name>
    <dbReference type="NCBI Taxonomy" id="2984192"/>
    <lineage>
        <taxon>Bacteria</taxon>
        <taxon>Pseudomonadati</taxon>
        <taxon>Pseudomonadota</taxon>
        <taxon>Betaproteobacteria</taxon>
        <taxon>Burkholderiales</taxon>
        <taxon>Sphaerotilaceae</taxon>
        <taxon>Pseudaquabacterium</taxon>
    </lineage>
</organism>
<dbReference type="Proteomes" id="UP001365405">
    <property type="component" value="Unassembled WGS sequence"/>
</dbReference>
<name>A0ABU9CMU9_9BURK</name>
<dbReference type="InterPro" id="IPR027417">
    <property type="entry name" value="P-loop_NTPase"/>
</dbReference>
<dbReference type="InterPro" id="IPR001867">
    <property type="entry name" value="OmpR/PhoB-type_DNA-bd"/>
</dbReference>
<comment type="caution">
    <text evidence="4">The sequence shown here is derived from an EMBL/GenBank/DDBJ whole genome shotgun (WGS) entry which is preliminary data.</text>
</comment>
<dbReference type="SUPFAM" id="SSF52540">
    <property type="entry name" value="P-loop containing nucleoside triphosphate hydrolases"/>
    <property type="match status" value="1"/>
</dbReference>
<dbReference type="PANTHER" id="PTHR47691">
    <property type="entry name" value="REGULATOR-RELATED"/>
    <property type="match status" value="1"/>
</dbReference>
<dbReference type="RefSeq" id="WP_341412904.1">
    <property type="nucleotide sequence ID" value="NZ_JBBUTH010000011.1"/>
</dbReference>
<keyword evidence="1 2" id="KW-0238">DNA-binding</keyword>
<protein>
    <submittedName>
        <fullName evidence="4">Winged helix-turn-helix domain-containing protein</fullName>
    </submittedName>
</protein>
<dbReference type="InterPro" id="IPR016032">
    <property type="entry name" value="Sig_transdc_resp-reg_C-effctor"/>
</dbReference>
<reference evidence="4 5" key="1">
    <citation type="submission" date="2024-04" db="EMBL/GenBank/DDBJ databases">
        <title>Novel species of the genus Ideonella isolated from streams.</title>
        <authorList>
            <person name="Lu H."/>
        </authorList>
    </citation>
    <scope>NUCLEOTIDE SEQUENCE [LARGE SCALE GENOMIC DNA]</scope>
    <source>
        <strain evidence="4 5">DXS22W</strain>
    </source>
</reference>
<accession>A0ABU9CMU9</accession>
<keyword evidence="5" id="KW-1185">Reference proteome</keyword>
<dbReference type="Gene3D" id="3.40.50.300">
    <property type="entry name" value="P-loop containing nucleotide triphosphate hydrolases"/>
    <property type="match status" value="1"/>
</dbReference>